<evidence type="ECO:0008006" key="6">
    <source>
        <dbReference type="Google" id="ProtNLM"/>
    </source>
</evidence>
<gene>
    <name evidence="4" type="ORF">GCU85_07905</name>
</gene>
<accession>A0A6N7EZT9</accession>
<keyword evidence="5" id="KW-1185">Reference proteome</keyword>
<dbReference type="Gene3D" id="2.160.20.20">
    <property type="match status" value="1"/>
</dbReference>
<feature type="region of interest" description="Disordered" evidence="1">
    <location>
        <begin position="166"/>
        <end position="192"/>
    </location>
</feature>
<feature type="transmembrane region" description="Helical" evidence="2">
    <location>
        <begin position="763"/>
        <end position="781"/>
    </location>
</feature>
<keyword evidence="2" id="KW-1133">Transmembrane helix</keyword>
<dbReference type="Proteomes" id="UP000471298">
    <property type="component" value="Unassembled WGS sequence"/>
</dbReference>
<keyword evidence="3" id="KW-0732">Signal</keyword>
<dbReference type="InParanoid" id="A0A6N7EZT9"/>
<organism evidence="4 5">
    <name type="scientific">Ostreibacterium oceani</name>
    <dbReference type="NCBI Taxonomy" id="2654998"/>
    <lineage>
        <taxon>Bacteria</taxon>
        <taxon>Pseudomonadati</taxon>
        <taxon>Pseudomonadota</taxon>
        <taxon>Gammaproteobacteria</taxon>
        <taxon>Cardiobacteriales</taxon>
        <taxon>Ostreibacteriaceae</taxon>
        <taxon>Ostreibacterium</taxon>
    </lineage>
</organism>
<dbReference type="RefSeq" id="WP_152810641.1">
    <property type="nucleotide sequence ID" value="NZ_WHNW01000009.1"/>
</dbReference>
<evidence type="ECO:0000313" key="4">
    <source>
        <dbReference type="EMBL" id="MPV86647.1"/>
    </source>
</evidence>
<feature type="chain" id="PRO_5027116827" description="Autotransporter outer membrane beta-barrel domain-containing protein" evidence="3">
    <location>
        <begin position="27"/>
        <end position="794"/>
    </location>
</feature>
<feature type="compositionally biased region" description="Low complexity" evidence="1">
    <location>
        <begin position="172"/>
        <end position="182"/>
    </location>
</feature>
<proteinExistence type="predicted"/>
<keyword evidence="2" id="KW-0472">Membrane</keyword>
<evidence type="ECO:0000256" key="3">
    <source>
        <dbReference type="SAM" id="SignalP"/>
    </source>
</evidence>
<feature type="signal peptide" evidence="3">
    <location>
        <begin position="1"/>
        <end position="26"/>
    </location>
</feature>
<dbReference type="EMBL" id="WHNW01000009">
    <property type="protein sequence ID" value="MPV86647.1"/>
    <property type="molecule type" value="Genomic_DNA"/>
</dbReference>
<sequence>MQLKRKKIHTYIALLAVSSAPLYVLAVDECGIGAAVTCSDPSYTAGITYNNQDAGLTLTLDNAATTISNGGDRGIDIRATNAGTGDIIVNADLFSSITTANNGRQGIFVRNQGSGNSTVNLGGTGMIDTTGNGGYGSRIFNALGNAASVIDGVTVTTVGQQASAVSSDIDGSTSETLTTSTEMQSGTISTGDAGNIGVTNTVTAGRFSSGIRARHDSGGLSTATMTGGAITTYGFNAPAVNASQSDTGGIATMPFATTANLSGGTITTRGGAGHGVFSRSDVGLGDVIANVTGGSITLDYSGTFDTSSAVFAFNNVLNANGTGNTEINFSDATATTTGDLTTGLKAWNRFRAAGNGGDTTVTVGDNATVTTDGATGAGVIALSDQNNTSVSVAESSTITSSGAGAVGLAAVGNTSVTVDIDGTVTGGDAGDVDVFYRRNTSVTGVTRLVSAGGNGSGVLVGSGAFDGSTDAFTANTNPVTVNVNATADVSADSGYGIIAESGNVTINHQGAVAGFIDLASGDDVWNWTAGSFDTGSFLGGDGSDTANISGIGATELSAVVLLDGGDDVDSANGMVDTLNYDGITGDAPDMMNWELTNVINGANVTFANNFETEILTNDSASTAVLADALTITGDVVNDGTMNMQSGTATGTATIDGNLTGIGTLTISVDVSSANAADVLTVTGDSTGASIVIDPTPISADPATGINVLVARVNGTTAVGDFTLPGGATSLDINGVTYDLVLIGNNWFLSTGLNNPANIPSTSVWALLAAMLAMATMVMATVTTAGRRQARQCAE</sequence>
<dbReference type="FunCoup" id="A0A6N7EZT9">
    <property type="interactions" value="25"/>
</dbReference>
<evidence type="ECO:0000256" key="2">
    <source>
        <dbReference type="SAM" id="Phobius"/>
    </source>
</evidence>
<keyword evidence="2" id="KW-0812">Transmembrane</keyword>
<evidence type="ECO:0000256" key="1">
    <source>
        <dbReference type="SAM" id="MobiDB-lite"/>
    </source>
</evidence>
<feature type="compositionally biased region" description="Polar residues" evidence="1">
    <location>
        <begin position="183"/>
        <end position="192"/>
    </location>
</feature>
<reference evidence="4 5" key="1">
    <citation type="submission" date="2019-10" db="EMBL/GenBank/DDBJ databases">
        <title>Cardiobacteriales fam. a chemoheterotrophic member of the order Cardiobacteriales, and proposal of Cardiobacteriales fam. nov.</title>
        <authorList>
            <person name="Wang C."/>
        </authorList>
    </citation>
    <scope>NUCLEOTIDE SEQUENCE [LARGE SCALE GENOMIC DNA]</scope>
    <source>
        <strain evidence="4 5">ML27</strain>
    </source>
</reference>
<protein>
    <recommendedName>
        <fullName evidence="6">Autotransporter outer membrane beta-barrel domain-containing protein</fullName>
    </recommendedName>
</protein>
<dbReference type="AlphaFoldDB" id="A0A6N7EZT9"/>
<evidence type="ECO:0000313" key="5">
    <source>
        <dbReference type="Proteomes" id="UP000471298"/>
    </source>
</evidence>
<dbReference type="InterPro" id="IPR012332">
    <property type="entry name" value="Autotransporter_pectin_lyase_C"/>
</dbReference>
<comment type="caution">
    <text evidence="4">The sequence shown here is derived from an EMBL/GenBank/DDBJ whole genome shotgun (WGS) entry which is preliminary data.</text>
</comment>
<name>A0A6N7EZT9_9GAMM</name>